<evidence type="ECO:0008006" key="3">
    <source>
        <dbReference type="Google" id="ProtNLM"/>
    </source>
</evidence>
<name>A0ABS5V263_9GAMM</name>
<protein>
    <recommendedName>
        <fullName evidence="3">DUF4178 domain-containing protein</fullName>
    </recommendedName>
</protein>
<comment type="caution">
    <text evidence="1">The sequence shown here is derived from an EMBL/GenBank/DDBJ whole genome shotgun (WGS) entry which is preliminary data.</text>
</comment>
<dbReference type="EMBL" id="JAHEPS010000002">
    <property type="protein sequence ID" value="MBT1444554.1"/>
    <property type="molecule type" value="Genomic_DNA"/>
</dbReference>
<proteinExistence type="predicted"/>
<gene>
    <name evidence="1" type="ORF">KJI95_08425</name>
</gene>
<dbReference type="Proteomes" id="UP001195903">
    <property type="component" value="Unassembled WGS sequence"/>
</dbReference>
<accession>A0ABS5V263</accession>
<reference evidence="1 2" key="1">
    <citation type="submission" date="2021-05" db="EMBL/GenBank/DDBJ databases">
        <title>Shewanella sp. JM162201.</title>
        <authorList>
            <person name="Xu S."/>
            <person name="Li A."/>
        </authorList>
    </citation>
    <scope>NUCLEOTIDE SEQUENCE [LARGE SCALE GENOMIC DNA]</scope>
    <source>
        <strain evidence="1 2">JM162201</strain>
    </source>
</reference>
<keyword evidence="2" id="KW-1185">Reference proteome</keyword>
<evidence type="ECO:0000313" key="1">
    <source>
        <dbReference type="EMBL" id="MBT1444554.1"/>
    </source>
</evidence>
<sequence length="216" mass="24575">MSFFKSLFGGDKAPTPRSIRHPRELMKGDIISLDNDFGLPAQLRGQSLEVVAINTYEFERSQETEWQLKGPSGAPVFLSLVEGDETWLHFCTKITRAEVDEVFGLDAFADVFEEDCQLALTTQSEPVQLSQWLGQHYHRVSFALFGYFHREDYRNLRPPQDAHGATGEPFEFYFLEDENEKYSVTVEVSEGGDTEVSVGFYAPLSLIREYWPGKSA</sequence>
<dbReference type="RefSeq" id="WP_214506729.1">
    <property type="nucleotide sequence ID" value="NZ_JAHEPS010000002.1"/>
</dbReference>
<organism evidence="1 2">
    <name type="scientific">Shewanella jiangmenensis</name>
    <dbReference type="NCBI Taxonomy" id="2837387"/>
    <lineage>
        <taxon>Bacteria</taxon>
        <taxon>Pseudomonadati</taxon>
        <taxon>Pseudomonadota</taxon>
        <taxon>Gammaproteobacteria</taxon>
        <taxon>Alteromonadales</taxon>
        <taxon>Shewanellaceae</taxon>
        <taxon>Shewanella</taxon>
    </lineage>
</organism>
<evidence type="ECO:0000313" key="2">
    <source>
        <dbReference type="Proteomes" id="UP001195903"/>
    </source>
</evidence>